<sequence length="65" mass="6409">MWAFIDSNRLAVLALGLAIALTAGQGAPMTLADGFGWGSSTSNGPATQVVADGFGWGAATPAGRS</sequence>
<accession>A0A1C5II55</accession>
<evidence type="ECO:0000313" key="1">
    <source>
        <dbReference type="EMBL" id="SCG57905.1"/>
    </source>
</evidence>
<dbReference type="EMBL" id="LT607753">
    <property type="protein sequence ID" value="SCG57905.1"/>
    <property type="molecule type" value="Genomic_DNA"/>
</dbReference>
<reference evidence="2" key="1">
    <citation type="submission" date="2016-06" db="EMBL/GenBank/DDBJ databases">
        <authorList>
            <person name="Varghese N."/>
            <person name="Submissions Spin"/>
        </authorList>
    </citation>
    <scope>NUCLEOTIDE SEQUENCE [LARGE SCALE GENOMIC DNA]</scope>
    <source>
        <strain evidence="2">DSM 45161</strain>
    </source>
</reference>
<proteinExistence type="predicted"/>
<dbReference type="Proteomes" id="UP000198215">
    <property type="component" value="Chromosome I"/>
</dbReference>
<protein>
    <submittedName>
        <fullName evidence="1">Uncharacterized protein</fullName>
    </submittedName>
</protein>
<organism evidence="1 2">
    <name type="scientific">Micromonospora coxensis</name>
    <dbReference type="NCBI Taxonomy" id="356852"/>
    <lineage>
        <taxon>Bacteria</taxon>
        <taxon>Bacillati</taxon>
        <taxon>Actinomycetota</taxon>
        <taxon>Actinomycetes</taxon>
        <taxon>Micromonosporales</taxon>
        <taxon>Micromonosporaceae</taxon>
        <taxon>Micromonospora</taxon>
    </lineage>
</organism>
<evidence type="ECO:0000313" key="2">
    <source>
        <dbReference type="Proteomes" id="UP000198215"/>
    </source>
</evidence>
<dbReference type="AlphaFoldDB" id="A0A1C5II55"/>
<name>A0A1C5II55_9ACTN</name>
<keyword evidence="2" id="KW-1185">Reference proteome</keyword>
<gene>
    <name evidence="1" type="ORF">GA0070614_2833</name>
</gene>